<protein>
    <recommendedName>
        <fullName evidence="8">Hydrogenase maturation factor HypB</fullName>
    </recommendedName>
</protein>
<keyword evidence="5" id="KW-0378">Hydrolase</keyword>
<dbReference type="CDD" id="cd05390">
    <property type="entry name" value="HypB"/>
    <property type="match status" value="1"/>
</dbReference>
<evidence type="ECO:0000313" key="10">
    <source>
        <dbReference type="EMBL" id="SMP09565.1"/>
    </source>
</evidence>
<dbReference type="NCBIfam" id="TIGR00073">
    <property type="entry name" value="hypB"/>
    <property type="match status" value="1"/>
</dbReference>
<keyword evidence="6" id="KW-0862">Zinc</keyword>
<sequence length="275" mass="29419">MCTVCGCGPAHDQGHYHGNSTQKGVDLHFGHGTAGGHVPGVSQSRLLQLEADILGKNKSYAEKNRALLAQLGVFALNLLSSPGSGKTALLVETLKRLHGKETLAVIEGDQQTANDADRIRETGVAAIQINTGKGCHLDAHMVGHALESLPLQDGGLLFIENVGNLVCPAGFDLGEAHKVVILSVTEGEDKPLKYPDMFAAADLMILNKIDLLPHLDFDVAAAIENARRVNRKIQVLEVSARTGEGLDGWFTWLDQARTRQMALNSGHSQTELAAE</sequence>
<keyword evidence="4" id="KW-0547">Nucleotide-binding</keyword>
<keyword evidence="7" id="KW-0342">GTP-binding</keyword>
<evidence type="ECO:0000256" key="3">
    <source>
        <dbReference type="ARBA" id="ARBA00022723"/>
    </source>
</evidence>
<evidence type="ECO:0000256" key="1">
    <source>
        <dbReference type="ARBA" id="ARBA00006211"/>
    </source>
</evidence>
<dbReference type="SUPFAM" id="SSF52540">
    <property type="entry name" value="P-loop containing nucleoside triphosphate hydrolases"/>
    <property type="match status" value="1"/>
</dbReference>
<dbReference type="InterPro" id="IPR027417">
    <property type="entry name" value="P-loop_NTPase"/>
</dbReference>
<evidence type="ECO:0000256" key="2">
    <source>
        <dbReference type="ARBA" id="ARBA00022596"/>
    </source>
</evidence>
<reference evidence="10 11" key="1">
    <citation type="submission" date="2017-05" db="EMBL/GenBank/DDBJ databases">
        <authorList>
            <person name="Varghese N."/>
            <person name="Submissions S."/>
        </authorList>
    </citation>
    <scope>NUCLEOTIDE SEQUENCE [LARGE SCALE GENOMIC DNA]</scope>
    <source>
        <strain evidence="10 11">DSM 15949</strain>
    </source>
</reference>
<proteinExistence type="inferred from homology"/>
<evidence type="ECO:0000256" key="6">
    <source>
        <dbReference type="ARBA" id="ARBA00022833"/>
    </source>
</evidence>
<dbReference type="Gene3D" id="3.40.50.300">
    <property type="entry name" value="P-loop containing nucleotide triphosphate hydrolases"/>
    <property type="match status" value="1"/>
</dbReference>
<dbReference type="NCBIfam" id="NF007775">
    <property type="entry name" value="PRK10463.1"/>
    <property type="match status" value="1"/>
</dbReference>
<dbReference type="Pfam" id="PF02492">
    <property type="entry name" value="cobW"/>
    <property type="match status" value="1"/>
</dbReference>
<comment type="similarity">
    <text evidence="1">Belongs to the SIMIBI class G3E GTPase family. HypB/HupM subfamily.</text>
</comment>
<dbReference type="PANTHER" id="PTHR30134:SF2">
    <property type="entry name" value="HYDROGENASE MATURATION FACTOR HYPB"/>
    <property type="match status" value="1"/>
</dbReference>
<keyword evidence="11" id="KW-1185">Reference proteome</keyword>
<dbReference type="RefSeq" id="WP_155191664.1">
    <property type="nucleotide sequence ID" value="NZ_BAAAEA010000001.1"/>
</dbReference>
<evidence type="ECO:0000256" key="5">
    <source>
        <dbReference type="ARBA" id="ARBA00022801"/>
    </source>
</evidence>
<gene>
    <name evidence="10" type="ORF">SAMN06265374_1124</name>
</gene>
<evidence type="ECO:0000259" key="9">
    <source>
        <dbReference type="Pfam" id="PF02492"/>
    </source>
</evidence>
<dbReference type="InterPro" id="IPR004392">
    <property type="entry name" value="Hyd_mat_HypB"/>
</dbReference>
<evidence type="ECO:0000313" key="11">
    <source>
        <dbReference type="Proteomes" id="UP001157914"/>
    </source>
</evidence>
<dbReference type="Proteomes" id="UP001157914">
    <property type="component" value="Unassembled WGS sequence"/>
</dbReference>
<name>A0ABY1NGZ2_9HYPH</name>
<evidence type="ECO:0000256" key="4">
    <source>
        <dbReference type="ARBA" id="ARBA00022741"/>
    </source>
</evidence>
<comment type="caution">
    <text evidence="10">The sequence shown here is derived from an EMBL/GenBank/DDBJ whole genome shotgun (WGS) entry which is preliminary data.</text>
</comment>
<dbReference type="InterPro" id="IPR003495">
    <property type="entry name" value="CobW/HypB/UreG_nucleotide-bd"/>
</dbReference>
<accession>A0ABY1NGZ2</accession>
<evidence type="ECO:0000256" key="8">
    <source>
        <dbReference type="ARBA" id="ARBA00035238"/>
    </source>
</evidence>
<dbReference type="EMBL" id="FXTT01000001">
    <property type="protein sequence ID" value="SMP09565.1"/>
    <property type="molecule type" value="Genomic_DNA"/>
</dbReference>
<feature type="domain" description="CobW/HypB/UreG nucleotide-binding" evidence="9">
    <location>
        <begin position="78"/>
        <end position="236"/>
    </location>
</feature>
<keyword evidence="2" id="KW-0533">Nickel</keyword>
<dbReference type="PANTHER" id="PTHR30134">
    <property type="entry name" value="HYDROGENASE PROTEIN ASSEMBLY PROTEIN, NICKEL CHAPERONE"/>
    <property type="match status" value="1"/>
</dbReference>
<keyword evidence="3" id="KW-0479">Metal-binding</keyword>
<organism evidence="10 11">
    <name type="scientific">Roseibium denhamense</name>
    <dbReference type="NCBI Taxonomy" id="76305"/>
    <lineage>
        <taxon>Bacteria</taxon>
        <taxon>Pseudomonadati</taxon>
        <taxon>Pseudomonadota</taxon>
        <taxon>Alphaproteobacteria</taxon>
        <taxon>Hyphomicrobiales</taxon>
        <taxon>Stappiaceae</taxon>
        <taxon>Roseibium</taxon>
    </lineage>
</organism>
<evidence type="ECO:0000256" key="7">
    <source>
        <dbReference type="ARBA" id="ARBA00023134"/>
    </source>
</evidence>